<feature type="transmembrane region" description="Helical" evidence="5">
    <location>
        <begin position="951"/>
        <end position="972"/>
    </location>
</feature>
<evidence type="ECO:0000256" key="3">
    <source>
        <dbReference type="PROSITE-ProRule" id="PRU00221"/>
    </source>
</evidence>
<feature type="transmembrane region" description="Helical" evidence="5">
    <location>
        <begin position="886"/>
        <end position="907"/>
    </location>
</feature>
<dbReference type="Proteomes" id="UP000187209">
    <property type="component" value="Unassembled WGS sequence"/>
</dbReference>
<dbReference type="InterPro" id="IPR036770">
    <property type="entry name" value="Ankyrin_rpt-contain_sf"/>
</dbReference>
<feature type="repeat" description="WD" evidence="3">
    <location>
        <begin position="438"/>
        <end position="470"/>
    </location>
</feature>
<dbReference type="PANTHER" id="PTHR19848:SF8">
    <property type="entry name" value="F-BOX AND WD REPEAT DOMAIN CONTAINING 7"/>
    <property type="match status" value="1"/>
</dbReference>
<feature type="transmembrane region" description="Helical" evidence="5">
    <location>
        <begin position="1010"/>
        <end position="1029"/>
    </location>
</feature>
<dbReference type="CDD" id="cd00200">
    <property type="entry name" value="WD40"/>
    <property type="match status" value="2"/>
</dbReference>
<evidence type="ECO:0000256" key="1">
    <source>
        <dbReference type="ARBA" id="ARBA00022574"/>
    </source>
</evidence>
<dbReference type="SUPFAM" id="SSF48403">
    <property type="entry name" value="Ankyrin repeat"/>
    <property type="match status" value="1"/>
</dbReference>
<feature type="repeat" description="WD" evidence="3">
    <location>
        <begin position="271"/>
        <end position="312"/>
    </location>
</feature>
<feature type="repeat" description="WD" evidence="3">
    <location>
        <begin position="396"/>
        <end position="437"/>
    </location>
</feature>
<dbReference type="EMBL" id="MPUH01000469">
    <property type="protein sequence ID" value="OMJ79491.1"/>
    <property type="molecule type" value="Genomic_DNA"/>
</dbReference>
<feature type="transmembrane region" description="Helical" evidence="5">
    <location>
        <begin position="913"/>
        <end position="931"/>
    </location>
</feature>
<dbReference type="Gene3D" id="1.25.40.20">
    <property type="entry name" value="Ankyrin repeat-containing domain"/>
    <property type="match status" value="1"/>
</dbReference>
<feature type="transmembrane region" description="Helical" evidence="5">
    <location>
        <begin position="1063"/>
        <end position="1081"/>
    </location>
</feature>
<evidence type="ECO:0000256" key="2">
    <source>
        <dbReference type="ARBA" id="ARBA00022737"/>
    </source>
</evidence>
<feature type="repeat" description="WD" evidence="3">
    <location>
        <begin position="229"/>
        <end position="270"/>
    </location>
</feature>
<organism evidence="6 7">
    <name type="scientific">Stentor coeruleus</name>
    <dbReference type="NCBI Taxonomy" id="5963"/>
    <lineage>
        <taxon>Eukaryota</taxon>
        <taxon>Sar</taxon>
        <taxon>Alveolata</taxon>
        <taxon>Ciliophora</taxon>
        <taxon>Postciliodesmatophora</taxon>
        <taxon>Heterotrichea</taxon>
        <taxon>Heterotrichida</taxon>
        <taxon>Stentoridae</taxon>
        <taxon>Stentor</taxon>
    </lineage>
</organism>
<reference evidence="6 7" key="1">
    <citation type="submission" date="2016-11" db="EMBL/GenBank/DDBJ databases">
        <title>The macronuclear genome of Stentor coeruleus: a giant cell with tiny introns.</title>
        <authorList>
            <person name="Slabodnick M."/>
            <person name="Ruby J.G."/>
            <person name="Reiff S.B."/>
            <person name="Swart E.C."/>
            <person name="Gosai S."/>
            <person name="Prabakaran S."/>
            <person name="Witkowska E."/>
            <person name="Larue G.E."/>
            <person name="Fisher S."/>
            <person name="Freeman R.M."/>
            <person name="Gunawardena J."/>
            <person name="Chu W."/>
            <person name="Stover N.A."/>
            <person name="Gregory B.D."/>
            <person name="Nowacki M."/>
            <person name="Derisi J."/>
            <person name="Roy S.W."/>
            <person name="Marshall W.F."/>
            <person name="Sood P."/>
        </authorList>
    </citation>
    <scope>NUCLEOTIDE SEQUENCE [LARGE SCALE GENOMIC DNA]</scope>
    <source>
        <strain evidence="6">WM001</strain>
    </source>
</reference>
<dbReference type="SMART" id="SM00320">
    <property type="entry name" value="WD40"/>
    <property type="match status" value="13"/>
</dbReference>
<evidence type="ECO:0000313" key="6">
    <source>
        <dbReference type="EMBL" id="OMJ79491.1"/>
    </source>
</evidence>
<name>A0A1R2BS17_9CILI</name>
<accession>A0A1R2BS17</accession>
<dbReference type="PROSITE" id="PS00678">
    <property type="entry name" value="WD_REPEATS_1"/>
    <property type="match status" value="8"/>
</dbReference>
<evidence type="ECO:0000256" key="5">
    <source>
        <dbReference type="SAM" id="Phobius"/>
    </source>
</evidence>
<dbReference type="SUPFAM" id="SSF50978">
    <property type="entry name" value="WD40 repeat-like"/>
    <property type="match status" value="2"/>
</dbReference>
<dbReference type="PANTHER" id="PTHR19848">
    <property type="entry name" value="WD40 REPEAT PROTEIN"/>
    <property type="match status" value="1"/>
</dbReference>
<dbReference type="InterPro" id="IPR036322">
    <property type="entry name" value="WD40_repeat_dom_sf"/>
</dbReference>
<dbReference type="PRINTS" id="PR00320">
    <property type="entry name" value="GPROTEINBRPT"/>
</dbReference>
<sequence length="1237" mass="141560">MDLDLRERFSKTNFQSELLTERNFFTERYRFFELESISKALKVIESQRGFGFGEMTSRRTLFSGHHNSVTSVCISSNNTLLASSSDSTIILWNIISNEQIQTLIGHEKFINHICFTKDSKNLLSSSDDCSVIIWNLNDFSISWVFKNALVPVKVLSCSPLDDYFALNTLDNIISIVNIKTHDKEYTLAGHTDEINCLVFTFDGKYVISGSSDKSIKLWDLSKRTEDFTLLGHLGSVTVLTLVPKSNNIASGSTDCSIKIWDFEEKQEVYTINAHIFPIKSLCISPSGIWLLSSALDFSLKAWNLNDKIEVSELTSRDSIINCIFYSESEDFFVTGDDNANVFSYKMKKNIEEYAFDTKEGMINSMCLSPDNNFLAYSAQKTLYLYSIKDKVIVTTFSGHNDIINSITFSSDSLWIVTGSSDHTVKIWDLSNKQLDTTFNGHLNKVTSVCISPDGKWLISGSKDKTIKVWDFIKRFESCTLQGNYSGIKSICFIMGSTLVASAGYDCVIRVFNLEENKLCWSLIGHKEFITSISPSDDGEMIASGSNDGIVKVWNLAWKRDQIEFSKHSGMVTTVKFCKSGSYVVSSGLDGMIKIWNVIEKRLEANFEVDTGAILCMNVREDNYIKSIVTGSKDGKIKFWSFLSSTTDINLHPSSIFESKYYSPFSYFGTIKALADSNYSTIYPSSCNIFISNLLYTPLHLLSYKGKTSIIESLLKTKTIIFSLDSFGKSPLFYSTAKKHQKITDLMIEYLYSLSENTDKFLYISSFHAIRNDIIEIIQSSSENLHLFLYAALDNQYTDIAFGCVVQRTKFFDMPIASFNDFIDFTETNEEEEPLKLKVSLFPLPSYHSSGEMVKLLRALLSCTNKEIFKTQIIQTYINYKWQEWKWWIYFHALVMLINLMFLCLLLTDFNSMFYLLSFVVANWILVFMEVVQLLQDGKKYFNDSWNLLDSARIIITSLWTLGIIFSINFLLFNWIVTGFNFVSCITGFRVSAVTRYYVILIFKSLWSIQSFLVIFGYTTIGFGIMSIIATGNNDINFRSAWVGPFGLAFGIDDMQSLDFDLKYVTYIFALVFNVVLMLNMIISVLSDAYDEYQLLSIYYDYRQMIEAILEITQIFSLFAKKSNKSYMHLCVNAYNDKDEAWQGKLLDIFNYVDKATGKLEDTFITKISNTENNFISKMKDNEKNIKQKLVVIEEKNNKNHKFVKEKISSVDKRLENLETKMQGFEEKLEKIIDLVSK</sequence>
<dbReference type="Pfam" id="PF00400">
    <property type="entry name" value="WD40"/>
    <property type="match status" value="11"/>
</dbReference>
<dbReference type="InterPro" id="IPR020472">
    <property type="entry name" value="WD40_PAC1"/>
</dbReference>
<keyword evidence="5" id="KW-1133">Transmembrane helix</keyword>
<keyword evidence="7" id="KW-1185">Reference proteome</keyword>
<dbReference type="InterPro" id="IPR015943">
    <property type="entry name" value="WD40/YVTN_repeat-like_dom_sf"/>
</dbReference>
<evidence type="ECO:0000313" key="7">
    <source>
        <dbReference type="Proteomes" id="UP000187209"/>
    </source>
</evidence>
<feature type="repeat" description="WD" evidence="3">
    <location>
        <begin position="62"/>
        <end position="102"/>
    </location>
</feature>
<keyword evidence="2" id="KW-0677">Repeat</keyword>
<proteinExistence type="predicted"/>
<gene>
    <name evidence="6" type="ORF">SteCoe_20501</name>
</gene>
<feature type="repeat" description="WD" evidence="3">
    <location>
        <begin position="564"/>
        <end position="597"/>
    </location>
</feature>
<feature type="coiled-coil region" evidence="4">
    <location>
        <begin position="1175"/>
        <end position="1234"/>
    </location>
</feature>
<protein>
    <recommendedName>
        <fullName evidence="8">Ion transport domain-containing protein</fullName>
    </recommendedName>
</protein>
<dbReference type="InterPro" id="IPR019775">
    <property type="entry name" value="WD40_repeat_CS"/>
</dbReference>
<evidence type="ECO:0008006" key="8">
    <source>
        <dbReference type="Google" id="ProtNLM"/>
    </source>
</evidence>
<feature type="repeat" description="WD" evidence="3">
    <location>
        <begin position="187"/>
        <end position="228"/>
    </location>
</feature>
<feature type="repeat" description="WD" evidence="3">
    <location>
        <begin position="103"/>
        <end position="137"/>
    </location>
</feature>
<comment type="caution">
    <text evidence="6">The sequence shown here is derived from an EMBL/GenBank/DDBJ whole genome shotgun (WGS) entry which is preliminary data.</text>
</comment>
<feature type="transmembrane region" description="Helical" evidence="5">
    <location>
        <begin position="978"/>
        <end position="998"/>
    </location>
</feature>
<keyword evidence="4" id="KW-0175">Coiled coil</keyword>
<dbReference type="PROSITE" id="PS50294">
    <property type="entry name" value="WD_REPEATS_REGION"/>
    <property type="match status" value="8"/>
</dbReference>
<dbReference type="Gene3D" id="2.130.10.10">
    <property type="entry name" value="YVTN repeat-like/Quinoprotein amine dehydrogenase"/>
    <property type="match status" value="4"/>
</dbReference>
<keyword evidence="5" id="KW-0472">Membrane</keyword>
<keyword evidence="1 3" id="KW-0853">WD repeat</keyword>
<dbReference type="InterPro" id="IPR001680">
    <property type="entry name" value="WD40_rpt"/>
</dbReference>
<evidence type="ECO:0000256" key="4">
    <source>
        <dbReference type="SAM" id="Coils"/>
    </source>
</evidence>
<keyword evidence="5" id="KW-0812">Transmembrane</keyword>
<dbReference type="PROSITE" id="PS50082">
    <property type="entry name" value="WD_REPEATS_2"/>
    <property type="match status" value="9"/>
</dbReference>
<dbReference type="AlphaFoldDB" id="A0A1R2BS17"/>
<feature type="repeat" description="WD" evidence="3">
    <location>
        <begin position="522"/>
        <end position="555"/>
    </location>
</feature>